<accession>A0AAV3FEF3</accession>
<proteinExistence type="predicted"/>
<gene>
    <name evidence="1" type="ORF">HA1_04907</name>
</gene>
<dbReference type="AlphaFoldDB" id="A0AAV3FEF3"/>
<dbReference type="Proteomes" id="UP000005358">
    <property type="component" value="Chromosome"/>
</dbReference>
<sequence length="114" mass="12804">MSKYSFENCQIGGVGDNVKVSDVNFYSNDESINIEELVDEVEKIKKTIEQKENKSLDDYKVLVDILELEGYAKKNDISKVREKIKSCATKFLYDISMGVSGGILANLISKTLNI</sequence>
<protein>
    <submittedName>
        <fullName evidence="1">Uncharacterized protein</fullName>
    </submittedName>
</protein>
<evidence type="ECO:0000313" key="1">
    <source>
        <dbReference type="EMBL" id="EIA17646.1"/>
    </source>
</evidence>
<dbReference type="RefSeq" id="WP_003480721.1">
    <property type="nucleotide sequence ID" value="NZ_CM001477.1"/>
</dbReference>
<dbReference type="EMBL" id="AFES01000015">
    <property type="protein sequence ID" value="EIA17646.1"/>
    <property type="molecule type" value="Genomic_DNA"/>
</dbReference>
<evidence type="ECO:0000313" key="2">
    <source>
        <dbReference type="Proteomes" id="UP000005358"/>
    </source>
</evidence>
<reference evidence="1 2" key="1">
    <citation type="journal article" date="2012" name="PLoS ONE">
        <title>Genome Sequencing and Analysis of a Type A Clostridium perfringens Isolate from a Case of Bovine Clostridial Abomasitis.</title>
        <authorList>
            <person name="Nowell V.J."/>
            <person name="Kropinski A.M."/>
            <person name="Songer J.G."/>
            <person name="Macinnes J.I."/>
            <person name="Parreira V.R."/>
            <person name="Prescott J.F."/>
        </authorList>
    </citation>
    <scope>NUCLEOTIDE SEQUENCE [LARGE SCALE GENOMIC DNA]</scope>
    <source>
        <strain evidence="1 2">F262</strain>
    </source>
</reference>
<organism evidence="1 2">
    <name type="scientific">Clostridium perfringens F262</name>
    <dbReference type="NCBI Taxonomy" id="883064"/>
    <lineage>
        <taxon>Bacteria</taxon>
        <taxon>Bacillati</taxon>
        <taxon>Bacillota</taxon>
        <taxon>Clostridia</taxon>
        <taxon>Eubacteriales</taxon>
        <taxon>Clostridiaceae</taxon>
        <taxon>Clostridium</taxon>
    </lineage>
</organism>
<comment type="caution">
    <text evidence="1">The sequence shown here is derived from an EMBL/GenBank/DDBJ whole genome shotgun (WGS) entry which is preliminary data.</text>
</comment>
<name>A0AAV3FEF3_CLOPF</name>